<dbReference type="Proteomes" id="UP000315901">
    <property type="component" value="Unassembled WGS sequence"/>
</dbReference>
<dbReference type="PROSITE" id="PS51186">
    <property type="entry name" value="GNAT"/>
    <property type="match status" value="1"/>
</dbReference>
<keyword evidence="1 4" id="KW-0808">Transferase</keyword>
<dbReference type="Pfam" id="PF00583">
    <property type="entry name" value="Acetyltransf_1"/>
    <property type="match status" value="1"/>
</dbReference>
<evidence type="ECO:0000259" key="3">
    <source>
        <dbReference type="PROSITE" id="PS51186"/>
    </source>
</evidence>
<protein>
    <submittedName>
        <fullName evidence="4">GNAT family N-acetyltransferase</fullName>
    </submittedName>
</protein>
<dbReference type="Pfam" id="PF11814">
    <property type="entry name" value="DUF3335"/>
    <property type="match status" value="1"/>
</dbReference>
<dbReference type="OrthoDB" id="27442at2"/>
<feature type="domain" description="N-acetyltransferase" evidence="3">
    <location>
        <begin position="13"/>
        <end position="159"/>
    </location>
</feature>
<dbReference type="GO" id="GO:0016747">
    <property type="term" value="F:acyltransferase activity, transferring groups other than amino-acyl groups"/>
    <property type="evidence" value="ECO:0007669"/>
    <property type="project" value="InterPro"/>
</dbReference>
<keyword evidence="2" id="KW-0012">Acyltransferase</keyword>
<keyword evidence="5" id="KW-1185">Reference proteome</keyword>
<dbReference type="SUPFAM" id="SSF55729">
    <property type="entry name" value="Acyl-CoA N-acyltransferases (Nat)"/>
    <property type="match status" value="1"/>
</dbReference>
<dbReference type="RefSeq" id="WP_140591512.1">
    <property type="nucleotide sequence ID" value="NZ_VFRR01000060.1"/>
</dbReference>
<dbReference type="PANTHER" id="PTHR43877:SF2">
    <property type="entry name" value="AMINOALKYLPHOSPHONATE N-ACETYLTRANSFERASE-RELATED"/>
    <property type="match status" value="1"/>
</dbReference>
<comment type="caution">
    <text evidence="4">The sequence shown here is derived from an EMBL/GenBank/DDBJ whole genome shotgun (WGS) entry which is preliminary data.</text>
</comment>
<accession>A0A501WHE4</accession>
<dbReference type="InterPro" id="IPR021770">
    <property type="entry name" value="DUF3335"/>
</dbReference>
<proteinExistence type="predicted"/>
<evidence type="ECO:0000256" key="1">
    <source>
        <dbReference type="ARBA" id="ARBA00022679"/>
    </source>
</evidence>
<evidence type="ECO:0000256" key="2">
    <source>
        <dbReference type="ARBA" id="ARBA00023315"/>
    </source>
</evidence>
<evidence type="ECO:0000313" key="4">
    <source>
        <dbReference type="EMBL" id="TPE46497.1"/>
    </source>
</evidence>
<dbReference type="Gene3D" id="3.90.70.10">
    <property type="entry name" value="Cysteine proteinases"/>
    <property type="match status" value="1"/>
</dbReference>
<sequence>MSSPSLELNLPTLQVRTAVLGDLDDLEKLENQAFRGDRMSRRSLRHGIKSNSSVMLVAYEQNQLNGYALVHLFKGRLHARLYSLAVSTQARGKGVGKALLQAAEEAAAQQDCISLRLEVSEFNTAAIRLYEQQGYKVFGRYLDYYEDASNAIRMLKRLRYRSDKPELAKIPYVAQRTPFTCGPASLLMALSAQQEIDASLAQELAIWREATSIYMTSGHGGCHPFGLAIAAVNRKIKAEVWVNDTQPLFTDGVRDDLKKTVLETTHQSFLAECQRQAIPIHYLNFGLAQLEEALNKGQNVITLISTYRLNGNKAPHWVLVTGQDSRHIYIHDPDMEKHEDPMDFQHVPIRKTDFDKMSQYGKARLRTMICLQTI</sequence>
<gene>
    <name evidence="4" type="ORF">FJM67_16135</name>
</gene>
<reference evidence="4 5" key="1">
    <citation type="submission" date="2019-06" db="EMBL/GenBank/DDBJ databases">
        <title>A novel bacterium of genus Marinomonas, isolated from coastal sand.</title>
        <authorList>
            <person name="Huang H."/>
            <person name="Mo K."/>
            <person name="Hu Y."/>
        </authorList>
    </citation>
    <scope>NUCLEOTIDE SEQUENCE [LARGE SCALE GENOMIC DNA]</scope>
    <source>
        <strain evidence="4 5">HB171799</strain>
    </source>
</reference>
<dbReference type="InterPro" id="IPR016181">
    <property type="entry name" value="Acyl_CoA_acyltransferase"/>
</dbReference>
<dbReference type="PANTHER" id="PTHR43877">
    <property type="entry name" value="AMINOALKYLPHOSPHONATE N-ACETYLTRANSFERASE-RELATED-RELATED"/>
    <property type="match status" value="1"/>
</dbReference>
<name>A0A501WHE4_9GAMM</name>
<dbReference type="EMBL" id="VFRR01000060">
    <property type="protein sequence ID" value="TPE46497.1"/>
    <property type="molecule type" value="Genomic_DNA"/>
</dbReference>
<evidence type="ECO:0000313" key="5">
    <source>
        <dbReference type="Proteomes" id="UP000315901"/>
    </source>
</evidence>
<dbReference type="Gene3D" id="3.40.630.30">
    <property type="match status" value="1"/>
</dbReference>
<dbReference type="InterPro" id="IPR000182">
    <property type="entry name" value="GNAT_dom"/>
</dbReference>
<dbReference type="InterPro" id="IPR050832">
    <property type="entry name" value="Bact_Acetyltransf"/>
</dbReference>
<dbReference type="AlphaFoldDB" id="A0A501WHE4"/>
<organism evidence="4 5">
    <name type="scientific">Maribrevibacterium harenarium</name>
    <dbReference type="NCBI Taxonomy" id="2589817"/>
    <lineage>
        <taxon>Bacteria</taxon>
        <taxon>Pseudomonadati</taxon>
        <taxon>Pseudomonadota</taxon>
        <taxon>Gammaproteobacteria</taxon>
        <taxon>Oceanospirillales</taxon>
        <taxon>Oceanospirillaceae</taxon>
        <taxon>Maribrevibacterium</taxon>
    </lineage>
</organism>